<dbReference type="Pfam" id="PF00534">
    <property type="entry name" value="Glycos_transf_1"/>
    <property type="match status" value="1"/>
</dbReference>
<accession>A0A645DIW2</accession>
<dbReference type="GO" id="GO:0016757">
    <property type="term" value="F:glycosyltransferase activity"/>
    <property type="evidence" value="ECO:0007669"/>
    <property type="project" value="InterPro"/>
</dbReference>
<comment type="caution">
    <text evidence="2">The sequence shown here is derived from an EMBL/GenBank/DDBJ whole genome shotgun (WGS) entry which is preliminary data.</text>
</comment>
<dbReference type="InterPro" id="IPR001296">
    <property type="entry name" value="Glyco_trans_1"/>
</dbReference>
<organism evidence="2">
    <name type="scientific">bioreactor metagenome</name>
    <dbReference type="NCBI Taxonomy" id="1076179"/>
    <lineage>
        <taxon>unclassified sequences</taxon>
        <taxon>metagenomes</taxon>
        <taxon>ecological metagenomes</taxon>
    </lineage>
</organism>
<dbReference type="Gene3D" id="3.40.50.2000">
    <property type="entry name" value="Glycogen Phosphorylase B"/>
    <property type="match status" value="1"/>
</dbReference>
<evidence type="ECO:0000259" key="1">
    <source>
        <dbReference type="Pfam" id="PF00534"/>
    </source>
</evidence>
<proteinExistence type="predicted"/>
<dbReference type="SUPFAM" id="SSF53756">
    <property type="entry name" value="UDP-Glycosyltransferase/glycogen phosphorylase"/>
    <property type="match status" value="1"/>
</dbReference>
<protein>
    <recommendedName>
        <fullName evidence="1">Glycosyl transferase family 1 domain-containing protein</fullName>
    </recommendedName>
</protein>
<dbReference type="PANTHER" id="PTHR12526">
    <property type="entry name" value="GLYCOSYLTRANSFERASE"/>
    <property type="match status" value="1"/>
</dbReference>
<name>A0A645DIW2_9ZZZZ</name>
<sequence length="202" mass="22009">MKKFNIVAKRTFLFAGNIGRVQGIPCLIDAIKKAALKHSAFVFVGDGAMQGAVMQLAASVDNVFCTGVLDKSRQNEFLGAGDVAIITLGEGMFGLGVPSKSYFYMAAGKPLLFVGDERSEIAGMIKKYKIGWICPAGCDHELAAMLKSIEEIPAETITDMGRRAREVLCEHYSREVKMRQYQSLFQEFALGGINKSNIGKSI</sequence>
<dbReference type="EMBL" id="VSSQ01036475">
    <property type="protein sequence ID" value="MPM88968.1"/>
    <property type="molecule type" value="Genomic_DNA"/>
</dbReference>
<reference evidence="2" key="1">
    <citation type="submission" date="2019-08" db="EMBL/GenBank/DDBJ databases">
        <authorList>
            <person name="Kucharzyk K."/>
            <person name="Murdoch R.W."/>
            <person name="Higgins S."/>
            <person name="Loffler F."/>
        </authorList>
    </citation>
    <scope>NUCLEOTIDE SEQUENCE</scope>
</reference>
<gene>
    <name evidence="2" type="ORF">SDC9_136076</name>
</gene>
<dbReference type="PANTHER" id="PTHR12526:SF622">
    <property type="entry name" value="GLYCOSYLTRANSFERASE (GROUP I)"/>
    <property type="match status" value="1"/>
</dbReference>
<feature type="domain" description="Glycosyl transferase family 1" evidence="1">
    <location>
        <begin position="8"/>
        <end position="166"/>
    </location>
</feature>
<dbReference type="AlphaFoldDB" id="A0A645DIW2"/>
<evidence type="ECO:0000313" key="2">
    <source>
        <dbReference type="EMBL" id="MPM88968.1"/>
    </source>
</evidence>